<evidence type="ECO:0000256" key="1">
    <source>
        <dbReference type="ARBA" id="ARBA00022679"/>
    </source>
</evidence>
<reference evidence="4 5" key="1">
    <citation type="submission" date="2019-05" db="EMBL/GenBank/DDBJ databases">
        <authorList>
            <person name="Qu J.-H."/>
        </authorList>
    </citation>
    <scope>NUCLEOTIDE SEQUENCE [LARGE SCALE GENOMIC DNA]</scope>
    <source>
        <strain evidence="4 5">NS28</strain>
    </source>
</reference>
<dbReference type="Pfam" id="PF00581">
    <property type="entry name" value="Rhodanese"/>
    <property type="match status" value="2"/>
</dbReference>
<dbReference type="InterPro" id="IPR001763">
    <property type="entry name" value="Rhodanese-like_dom"/>
</dbReference>
<dbReference type="GO" id="GO:0004792">
    <property type="term" value="F:thiosulfate-cyanide sulfurtransferase activity"/>
    <property type="evidence" value="ECO:0007669"/>
    <property type="project" value="TreeGrafter"/>
</dbReference>
<keyword evidence="5" id="KW-1185">Reference proteome</keyword>
<evidence type="ECO:0000256" key="2">
    <source>
        <dbReference type="ARBA" id="ARBA00022737"/>
    </source>
</evidence>
<evidence type="ECO:0000313" key="5">
    <source>
        <dbReference type="Proteomes" id="UP000323994"/>
    </source>
</evidence>
<gene>
    <name evidence="4" type="ORF">FEM33_19340</name>
</gene>
<evidence type="ECO:0000313" key="4">
    <source>
        <dbReference type="EMBL" id="KAA6436882.1"/>
    </source>
</evidence>
<dbReference type="Gene3D" id="3.40.250.10">
    <property type="entry name" value="Rhodanese-like domain"/>
    <property type="match status" value="2"/>
</dbReference>
<dbReference type="SUPFAM" id="SSF52821">
    <property type="entry name" value="Rhodanese/Cell cycle control phosphatase"/>
    <property type="match status" value="2"/>
</dbReference>
<sequence length="279" mass="30108">MNIISARQLRDLQENKDIVIVDARGGADAFERYSAGHLENALFADLETDLSQKTDNPANGGRHPLPEPAEFGKLLGRLGISPEKTVITYDDKKGANAAARFWWMLKAAGHEKAYVVSGGLDALVSAGFRVTQDIPEVRAADDYPVSEWVRPTVNADFVSEAASNPDFLVIDVRENYRYIGESEPIDLVAGHIPGAVNIPFMSNLEADGTFSSAEKLTEKYSSAIAGRNPEKVIVHCGSGVTACHTLLALEEAGFAGAGLYVGSWSEWSRNDRPIATANS</sequence>
<accession>A0A5M8QRS1</accession>
<keyword evidence="1 4" id="KW-0808">Transferase</keyword>
<name>A0A5M8QRS1_9BACT</name>
<keyword evidence="2" id="KW-0677">Repeat</keyword>
<dbReference type="InterPro" id="IPR036873">
    <property type="entry name" value="Rhodanese-like_dom_sf"/>
</dbReference>
<dbReference type="PANTHER" id="PTHR11364:SF27">
    <property type="entry name" value="SULFURTRANSFERASE"/>
    <property type="match status" value="1"/>
</dbReference>
<protein>
    <submittedName>
        <fullName evidence="4">Sulfurtransferase</fullName>
    </submittedName>
</protein>
<feature type="domain" description="Rhodanese" evidence="3">
    <location>
        <begin position="163"/>
        <end position="276"/>
    </location>
</feature>
<dbReference type="InterPro" id="IPR045078">
    <property type="entry name" value="TST/MPST-like"/>
</dbReference>
<dbReference type="PROSITE" id="PS50206">
    <property type="entry name" value="RHODANESE_3"/>
    <property type="match status" value="2"/>
</dbReference>
<proteinExistence type="predicted"/>
<feature type="domain" description="Rhodanese" evidence="3">
    <location>
        <begin position="14"/>
        <end position="132"/>
    </location>
</feature>
<dbReference type="Proteomes" id="UP000323994">
    <property type="component" value="Unassembled WGS sequence"/>
</dbReference>
<dbReference type="PANTHER" id="PTHR11364">
    <property type="entry name" value="THIOSULFATE SULFERTANSFERASE"/>
    <property type="match status" value="1"/>
</dbReference>
<comment type="caution">
    <text evidence="4">The sequence shown here is derived from an EMBL/GenBank/DDBJ whole genome shotgun (WGS) entry which is preliminary data.</text>
</comment>
<evidence type="ECO:0000259" key="3">
    <source>
        <dbReference type="PROSITE" id="PS50206"/>
    </source>
</evidence>
<dbReference type="OrthoDB" id="9770030at2"/>
<organism evidence="4 5">
    <name type="scientific">Dyadobacter flavalbus</name>
    <dbReference type="NCBI Taxonomy" id="2579942"/>
    <lineage>
        <taxon>Bacteria</taxon>
        <taxon>Pseudomonadati</taxon>
        <taxon>Bacteroidota</taxon>
        <taxon>Cytophagia</taxon>
        <taxon>Cytophagales</taxon>
        <taxon>Spirosomataceae</taxon>
        <taxon>Dyadobacter</taxon>
    </lineage>
</organism>
<dbReference type="EMBL" id="VBSN01000059">
    <property type="protein sequence ID" value="KAA6436882.1"/>
    <property type="molecule type" value="Genomic_DNA"/>
</dbReference>
<dbReference type="SMART" id="SM00450">
    <property type="entry name" value="RHOD"/>
    <property type="match status" value="2"/>
</dbReference>
<dbReference type="AlphaFoldDB" id="A0A5M8QRS1"/>
<dbReference type="RefSeq" id="WP_139013644.1">
    <property type="nucleotide sequence ID" value="NZ_VBSN01000059.1"/>
</dbReference>
<dbReference type="CDD" id="cd01449">
    <property type="entry name" value="TST_Repeat_2"/>
    <property type="match status" value="1"/>
</dbReference>
<dbReference type="CDD" id="cd01448">
    <property type="entry name" value="TST_Repeat_1"/>
    <property type="match status" value="1"/>
</dbReference>